<sequence>MRVFMEAVQKAFYNATGWDQDNSYSSLDVTADDLLRFQTPQGLHMTLSSLATSQFATSYDLGVIGVVDGSISYLYSSVPLHKYLTAQSETVSLPSRMRSYRFLSPLNTSPPHPSTAKIRPALLYGRLYLPQSMLEALVVKKLSPALQVQLSAVSSKMLRNGGTVLALAQYDVGRYALEGLASSDGGLLGLRGIYNFHAHDEKAAPPPSGDGERERIYGRFSTGAEIYYGTLNKSGGMSMGARFATLPQHTGTPLTATLTINPLMGSISASYAVMAGRFCSLGTRLDFNVYSYESDWLLGMELWRHGFAARETSLADSLAGDKTVLPVKTQSASSLFPPPSANTSSGQGAFKNEHAHVTARSSASGTSKGTQDFERSFQAKMQWRLDERVSRPAPRSAAENKRMATDGGDMQVTEKSSPPLVVGAPSPVTVPLTLAAGGADGEVTHRYDSEPSASVASTSPFPSTPSSSSSPSSSPMVIHSLAAEEAKAAPIASVAPSAQQDSEEFGAVIKARLDQNMKIGLLWEGRVKALLFSLGFAIDLRKRDQPFRTVGLELQYSS</sequence>
<dbReference type="GO" id="GO:1990456">
    <property type="term" value="P:mitochondrion-endoplasmic reticulum membrane tethering"/>
    <property type="evidence" value="ECO:0007669"/>
    <property type="project" value="UniProtKB-UniRule"/>
</dbReference>
<evidence type="ECO:0000256" key="5">
    <source>
        <dbReference type="ARBA" id="ARBA00023136"/>
    </source>
</evidence>
<comment type="caution">
    <text evidence="8">The sequence shown here is derived from an EMBL/GenBank/DDBJ whole genome shotgun (WGS) entry which is preliminary data.</text>
</comment>
<keyword evidence="3 6" id="KW-1000">Mitochondrion outer membrane</keyword>
<dbReference type="GO" id="GO:0045040">
    <property type="term" value="P:protein insertion into mitochondrial outer membrane"/>
    <property type="evidence" value="ECO:0007669"/>
    <property type="project" value="UniProtKB-UniRule"/>
</dbReference>
<keyword evidence="9" id="KW-1185">Reference proteome</keyword>
<evidence type="ECO:0000256" key="4">
    <source>
        <dbReference type="ARBA" id="ARBA00023128"/>
    </source>
</evidence>
<dbReference type="Proteomes" id="UP000033483">
    <property type="component" value="Unassembled WGS sequence"/>
</dbReference>
<evidence type="ECO:0000256" key="3">
    <source>
        <dbReference type="ARBA" id="ARBA00022787"/>
    </source>
</evidence>
<dbReference type="PANTHER" id="PTHR28035:SF1">
    <property type="entry name" value="MITOCHONDRIAL DISTRIBUTION AND MORPHOLOGY PROTEIN 10"/>
    <property type="match status" value="1"/>
</dbReference>
<feature type="region of interest" description="Disordered" evidence="7">
    <location>
        <begin position="354"/>
        <end position="373"/>
    </location>
</feature>
<proteinExistence type="inferred from homology"/>
<dbReference type="AlphaFoldDB" id="A0A0F4Z852"/>
<dbReference type="GO" id="GO:0001401">
    <property type="term" value="C:SAM complex"/>
    <property type="evidence" value="ECO:0007669"/>
    <property type="project" value="TreeGrafter"/>
</dbReference>
<keyword evidence="4 6" id="KW-0496">Mitochondrion</keyword>
<evidence type="ECO:0000256" key="1">
    <source>
        <dbReference type="ARBA" id="ARBA00022452"/>
    </source>
</evidence>
<feature type="region of interest" description="Disordered" evidence="7">
    <location>
        <begin position="442"/>
        <end position="476"/>
    </location>
</feature>
<comment type="subunit">
    <text evidence="6">Component of the ER-mitochondria encounter structure (ERMES) or MDM complex, composed of MMM1, MDM10, MDM12 and MDM34. Associates with the mitochondrial outer membrane sorting assembly machinery SAM(core) complex.</text>
</comment>
<dbReference type="OrthoDB" id="2103793at2759"/>
<gene>
    <name evidence="6" type="primary">MDM10</name>
    <name evidence="8" type="ORF">TD95_004840</name>
</gene>
<dbReference type="HAMAP" id="MF_03102">
    <property type="entry name" value="Mdm10"/>
    <property type="match status" value="1"/>
</dbReference>
<reference evidence="8 9" key="1">
    <citation type="submission" date="2015-03" db="EMBL/GenBank/DDBJ databases">
        <authorList>
            <person name="Radwan O."/>
            <person name="Al-Naeli F.A."/>
            <person name="Rendon G.A."/>
            <person name="Fields C."/>
        </authorList>
    </citation>
    <scope>NUCLEOTIDE SEQUENCE [LARGE SCALE GENOMIC DNA]</scope>
    <source>
        <strain evidence="8">CR-DP1</strain>
    </source>
</reference>
<comment type="subcellular location">
    <subcellularLocation>
        <location evidence="6">Mitochondrion outer membrane</location>
        <topology evidence="6">Multi-pass membrane protein</topology>
    </subcellularLocation>
    <text evidence="6">The ERMES/MDM complex localizes to a few discrete foci (around 10 per single cell), that represent mitochondria-endoplasmic reticulum junctions. These foci are often found next to mtDNA nucleoids.</text>
</comment>
<evidence type="ECO:0000256" key="6">
    <source>
        <dbReference type="HAMAP-Rule" id="MF_03102"/>
    </source>
</evidence>
<comment type="similarity">
    <text evidence="6">Belongs to the MDM10 family.</text>
</comment>
<dbReference type="GO" id="GO:0070096">
    <property type="term" value="P:mitochondrial outer membrane translocase complex assembly"/>
    <property type="evidence" value="ECO:0007669"/>
    <property type="project" value="UniProtKB-UniRule"/>
</dbReference>
<feature type="compositionally biased region" description="Polar residues" evidence="7">
    <location>
        <begin position="359"/>
        <end position="370"/>
    </location>
</feature>
<dbReference type="PANTHER" id="PTHR28035">
    <property type="entry name" value="MITOCHONDRIAL DISTRIBUTION AND MORPHOLOGY PROTEIN 10"/>
    <property type="match status" value="1"/>
</dbReference>
<comment type="function">
    <text evidence="6">Component of the ERMES/MDM complex, which serves as a molecular tether to connect the endoplasmic reticulum and mitochondria. Components of this complex are involved in the control of mitochondrial shape and protein biogenesis and may function in phospholipid exchange. MDM10 is involved in the late assembly steps of the general translocase of the mitochondrial outer membrane (TOM complex). Functions in the TOM40-specific route of the assembly of outer membrane beta-barrel proteins, including the association of TOM40 with the receptor TOM22 and small TOM proteins. Can associate with the SAM(core) complex as well as the MDM12-MMM1 complex, both involved in late steps of the major beta-barrel assembly pathway, that is responsible for biogenesis of all outer membrane beta-barrel proteins. May act as a switch that shuttles between both complexes and channels precursor proteins into the TOM40-specific pathway. Plays a role in mitochondrial morphology and in the inheritance of mitochondria.</text>
</comment>
<dbReference type="GO" id="GO:0051654">
    <property type="term" value="P:establishment of mitochondrion localization"/>
    <property type="evidence" value="ECO:0007669"/>
    <property type="project" value="TreeGrafter"/>
</dbReference>
<dbReference type="GO" id="GO:0015914">
    <property type="term" value="P:phospholipid transport"/>
    <property type="evidence" value="ECO:0007669"/>
    <property type="project" value="TreeGrafter"/>
</dbReference>
<feature type="region of interest" description="Disordered" evidence="7">
    <location>
        <begin position="383"/>
        <end position="425"/>
    </location>
</feature>
<evidence type="ECO:0000256" key="2">
    <source>
        <dbReference type="ARBA" id="ARBA00022692"/>
    </source>
</evidence>
<accession>A0A0F4Z852</accession>
<keyword evidence="2 6" id="KW-0812">Transmembrane</keyword>
<organism evidence="8 9">
    <name type="scientific">Thielaviopsis punctulata</name>
    <dbReference type="NCBI Taxonomy" id="72032"/>
    <lineage>
        <taxon>Eukaryota</taxon>
        <taxon>Fungi</taxon>
        <taxon>Dikarya</taxon>
        <taxon>Ascomycota</taxon>
        <taxon>Pezizomycotina</taxon>
        <taxon>Sordariomycetes</taxon>
        <taxon>Hypocreomycetidae</taxon>
        <taxon>Microascales</taxon>
        <taxon>Ceratocystidaceae</taxon>
        <taxon>Thielaviopsis</taxon>
    </lineage>
</organism>
<feature type="compositionally biased region" description="Low complexity" evidence="7">
    <location>
        <begin position="451"/>
        <end position="475"/>
    </location>
</feature>
<dbReference type="EMBL" id="LAEV01002146">
    <property type="protein sequence ID" value="KKA26525.1"/>
    <property type="molecule type" value="Genomic_DNA"/>
</dbReference>
<comment type="domain">
    <text evidence="6">Lacks alpha-helical transmembrane segments, suggesting that it resides in the membrane via beta-sheet conformations similar to those predicted for other outer membrane proteins and porin.</text>
</comment>
<evidence type="ECO:0000313" key="8">
    <source>
        <dbReference type="EMBL" id="KKA26525.1"/>
    </source>
</evidence>
<evidence type="ECO:0000256" key="7">
    <source>
        <dbReference type="SAM" id="MobiDB-lite"/>
    </source>
</evidence>
<keyword evidence="1 6" id="KW-1134">Transmembrane beta strand</keyword>
<protein>
    <recommendedName>
        <fullName evidence="6">Mitochondrial distribution and morphology protein 10</fullName>
    </recommendedName>
    <alternativeName>
        <fullName evidence="6">Mitochondrial inheritance component MDM10</fullName>
    </alternativeName>
</protein>
<dbReference type="Pfam" id="PF12519">
    <property type="entry name" value="MDM10"/>
    <property type="match status" value="1"/>
</dbReference>
<name>A0A0F4Z852_9PEZI</name>
<dbReference type="InterPro" id="IPR027539">
    <property type="entry name" value="Mdm10"/>
</dbReference>
<dbReference type="GO" id="GO:0032865">
    <property type="term" value="C:ERMES complex"/>
    <property type="evidence" value="ECO:0007669"/>
    <property type="project" value="UniProtKB-UniRule"/>
</dbReference>
<keyword evidence="5 6" id="KW-0472">Membrane</keyword>
<evidence type="ECO:0000313" key="9">
    <source>
        <dbReference type="Proteomes" id="UP000033483"/>
    </source>
</evidence>